<name>A0A7I8I8I0_SPIIN</name>
<dbReference type="SUPFAM" id="SSF48403">
    <property type="entry name" value="Ankyrin repeat"/>
    <property type="match status" value="1"/>
</dbReference>
<dbReference type="InterPro" id="IPR036770">
    <property type="entry name" value="Ankyrin_rpt-contain_sf"/>
</dbReference>
<dbReference type="PANTHER" id="PTHR31251">
    <property type="entry name" value="SQUAMOSA PROMOTER-BINDING-LIKE PROTEIN 4"/>
    <property type="match status" value="1"/>
</dbReference>
<proteinExistence type="predicted"/>
<evidence type="ECO:0000313" key="8">
    <source>
        <dbReference type="Proteomes" id="UP001189122"/>
    </source>
</evidence>
<keyword evidence="8" id="KW-1185">Reference proteome</keyword>
<dbReference type="GO" id="GO:0008270">
    <property type="term" value="F:zinc ion binding"/>
    <property type="evidence" value="ECO:0007669"/>
    <property type="project" value="UniProtKB-KW"/>
</dbReference>
<keyword evidence="3" id="KW-0862">Zinc</keyword>
<dbReference type="GO" id="GO:0003677">
    <property type="term" value="F:DNA binding"/>
    <property type="evidence" value="ECO:0007669"/>
    <property type="project" value="InterPro"/>
</dbReference>
<dbReference type="GO" id="GO:0005634">
    <property type="term" value="C:nucleus"/>
    <property type="evidence" value="ECO:0007669"/>
    <property type="project" value="InterPro"/>
</dbReference>
<dbReference type="PANTHER" id="PTHR31251:SF226">
    <property type="entry name" value="SQUAMOSA PROMOTER-BINDING-LIKE PROTEIN 6"/>
    <property type="match status" value="1"/>
</dbReference>
<evidence type="ECO:0000256" key="3">
    <source>
        <dbReference type="ARBA" id="ARBA00022833"/>
    </source>
</evidence>
<feature type="domain" description="SBP-type" evidence="6">
    <location>
        <begin position="120"/>
        <end position="199"/>
    </location>
</feature>
<feature type="compositionally biased region" description="Basic and acidic residues" evidence="5">
    <location>
        <begin position="67"/>
        <end position="78"/>
    </location>
</feature>
<dbReference type="EMBL" id="CACRZD030000001">
    <property type="protein sequence ID" value="CAA6653939.1"/>
    <property type="molecule type" value="Genomic_DNA"/>
</dbReference>
<dbReference type="Gene3D" id="4.10.1100.10">
    <property type="entry name" value="Transcription factor, SBP-box domain"/>
    <property type="match status" value="1"/>
</dbReference>
<reference evidence="7 8" key="1">
    <citation type="submission" date="2019-12" db="EMBL/GenBank/DDBJ databases">
        <authorList>
            <person name="Scholz U."/>
            <person name="Mascher M."/>
            <person name="Fiebig A."/>
        </authorList>
    </citation>
    <scope>NUCLEOTIDE SEQUENCE</scope>
</reference>
<dbReference type="Pfam" id="PF26102">
    <property type="entry name" value="Ig_SPL7"/>
    <property type="match status" value="1"/>
</dbReference>
<evidence type="ECO:0000256" key="5">
    <source>
        <dbReference type="SAM" id="MobiDB-lite"/>
    </source>
</evidence>
<dbReference type="InterPro" id="IPR004333">
    <property type="entry name" value="SBP_dom"/>
</dbReference>
<dbReference type="SUPFAM" id="SSF103612">
    <property type="entry name" value="SBT domain"/>
    <property type="match status" value="1"/>
</dbReference>
<organism evidence="7">
    <name type="scientific">Spirodela intermedia</name>
    <name type="common">Intermediate duckweed</name>
    <dbReference type="NCBI Taxonomy" id="51605"/>
    <lineage>
        <taxon>Eukaryota</taxon>
        <taxon>Viridiplantae</taxon>
        <taxon>Streptophyta</taxon>
        <taxon>Embryophyta</taxon>
        <taxon>Tracheophyta</taxon>
        <taxon>Spermatophyta</taxon>
        <taxon>Magnoliopsida</taxon>
        <taxon>Liliopsida</taxon>
        <taxon>Araceae</taxon>
        <taxon>Lemnoideae</taxon>
        <taxon>Spirodela</taxon>
    </lineage>
</organism>
<feature type="region of interest" description="Disordered" evidence="5">
    <location>
        <begin position="53"/>
        <end position="78"/>
    </location>
</feature>
<sequence>MTRAGKNVEWDLNDWSWDGHLFVATPLNGSLSNCGNKQLFPAPAVGELPNCSVSFSGDSEPGSSGRGRGESEKRRREVVVVDQDEPDDVAGSLTLNLGGRVYPVTEPTDPADWEGNNGKRSKMQASSCGADLSEAKDYHRRHKVCEMHAKASKAVVGNVQQRFCQQCSRDMVHDGGKPSKSRAEYPQKVTRWEMQNWRSNTDWKEKLPSTVSWTQQTEAESSTDAVVNGTSLMDDRTISYLLISLLRILTNLHSGGSEVLKDQDLLSHLLKSLASLSGSLDTNKLTGLFQSSQEQEILDGNATEGEHGGSICGEMVQAVPCNRPTNLEPAQEVIPIEKDGFSSLKRILPTVEGARIRSFDLNNVCSDGPESTDEPDHLFIPESRQQDSPCHLPWAAQKSNKTSPPQTLVFQILHPHDHCSLSMESRTDRMVFKLFGKDPSDFPLVLRSQILDWLSNSPTDMEGYIRPGCLILTVYLRLAESTWEELSHNLKPSLEKLLAMAGDDFWQTGWLYATIQHQIAFVLNGCVVLDTPALLDAHNHCELLSVSPIAVCASEGSDLQSKLRRRPKLSPANDASAGGSQRVQCLHFSCSVPSGTGRGFVEVEDHALRSSFFPFIVAEETVSAEICTLEGVINENYDDMASGAEARKRALDFLHEMGWLLRKAHLRFCSLGAAEDSDAGFYPLVRFRRLMEFSIDQNWRAVVKKLLDVLFSGAVVVDSNSLDLALSEMSLLHSAVQRNRSPIVELLLSYVPSISEGAQSEEGRHPRSFLFRPDMPGPFDVTPLHIAASRADAEGVLDALTDDPAQVGIKAWTGARDSSGFTPEDYAHLRGYESYTQLVQRKISRASEPPGRRHRHRRRYGLGEPQ</sequence>
<dbReference type="InterPro" id="IPR044817">
    <property type="entry name" value="SBP-like"/>
</dbReference>
<dbReference type="EMBL" id="LR743588">
    <property type="protein sequence ID" value="CAA2614132.1"/>
    <property type="molecule type" value="Genomic_DNA"/>
</dbReference>
<dbReference type="Gene3D" id="1.25.40.20">
    <property type="entry name" value="Ankyrin repeat-containing domain"/>
    <property type="match status" value="1"/>
</dbReference>
<dbReference type="InterPro" id="IPR036893">
    <property type="entry name" value="SBP_sf"/>
</dbReference>
<feature type="region of interest" description="Disordered" evidence="5">
    <location>
        <begin position="843"/>
        <end position="866"/>
    </location>
</feature>
<dbReference type="AlphaFoldDB" id="A0A7I8I8I0"/>
<evidence type="ECO:0000256" key="4">
    <source>
        <dbReference type="PROSITE-ProRule" id="PRU00470"/>
    </source>
</evidence>
<evidence type="ECO:0000313" key="7">
    <source>
        <dbReference type="EMBL" id="CAA2614132.1"/>
    </source>
</evidence>
<dbReference type="Proteomes" id="UP001189122">
    <property type="component" value="Unassembled WGS sequence"/>
</dbReference>
<keyword evidence="1" id="KW-0479">Metal-binding</keyword>
<dbReference type="PROSITE" id="PS51141">
    <property type="entry name" value="ZF_SBP"/>
    <property type="match status" value="1"/>
</dbReference>
<evidence type="ECO:0000259" key="6">
    <source>
        <dbReference type="PROSITE" id="PS51141"/>
    </source>
</evidence>
<evidence type="ECO:0000256" key="1">
    <source>
        <dbReference type="ARBA" id="ARBA00022723"/>
    </source>
</evidence>
<evidence type="ECO:0000256" key="2">
    <source>
        <dbReference type="ARBA" id="ARBA00022771"/>
    </source>
</evidence>
<accession>A0A7I8I8I0</accession>
<dbReference type="Pfam" id="PF03110">
    <property type="entry name" value="SBP"/>
    <property type="match status" value="1"/>
</dbReference>
<gene>
    <name evidence="7" type="ORF">SI7747_01000529</name>
</gene>
<protein>
    <recommendedName>
        <fullName evidence="6">SBP-type domain-containing protein</fullName>
    </recommendedName>
</protein>
<keyword evidence="2 4" id="KW-0863">Zinc-finger</keyword>
<feature type="region of interest" description="Disordered" evidence="5">
    <location>
        <begin position="100"/>
        <end position="124"/>
    </location>
</feature>